<evidence type="ECO:0000313" key="10">
    <source>
        <dbReference type="Proteomes" id="UP000585614"/>
    </source>
</evidence>
<evidence type="ECO:0000313" key="9">
    <source>
        <dbReference type="EMBL" id="KAF6278154.1"/>
    </source>
</evidence>
<sequence>MKHISAEQKRRFNIKMGFDTLNSLISNNSKLTSHAITLQKTVEHITKLQQERSQVQEEARRLRDEIEELNATIISCQQLLPATGVPITRRQFDHMTDMFDEYVKSRTLQNWKFWIFSVIIKPLFESFKGMVSTNSLEELHRTALSWLDQHCSLPILRPTVLNTLRHLSTSTSILTDPSRLPEQAAEAVTRIGKRSGES</sequence>
<name>A0A7J7RQH9_RHIFE</name>
<dbReference type="Gene3D" id="4.10.280.10">
    <property type="entry name" value="Helix-loop-helix DNA-binding domain"/>
    <property type="match status" value="1"/>
</dbReference>
<evidence type="ECO:0000256" key="6">
    <source>
        <dbReference type="ARBA" id="ARBA00023242"/>
    </source>
</evidence>
<evidence type="ECO:0000256" key="7">
    <source>
        <dbReference type="SAM" id="Coils"/>
    </source>
</evidence>
<evidence type="ECO:0000256" key="4">
    <source>
        <dbReference type="ARBA" id="ARBA00023125"/>
    </source>
</evidence>
<gene>
    <name evidence="9" type="ORF">mRhiFer1_011078</name>
</gene>
<dbReference type="SMART" id="SM00353">
    <property type="entry name" value="HLH"/>
    <property type="match status" value="1"/>
</dbReference>
<keyword evidence="7" id="KW-0175">Coiled coil</keyword>
<protein>
    <submittedName>
        <fullName evidence="9">MLX interacting protein</fullName>
    </submittedName>
</protein>
<dbReference type="InterPro" id="IPR036638">
    <property type="entry name" value="HLH_DNA-bd_sf"/>
</dbReference>
<evidence type="ECO:0000256" key="2">
    <source>
        <dbReference type="ARBA" id="ARBA00022553"/>
    </source>
</evidence>
<dbReference type="SUPFAM" id="SSF47459">
    <property type="entry name" value="HLH, helix-loop-helix DNA-binding domain"/>
    <property type="match status" value="1"/>
</dbReference>
<feature type="domain" description="BHLH" evidence="8">
    <location>
        <begin position="1"/>
        <end position="48"/>
    </location>
</feature>
<organism evidence="9 10">
    <name type="scientific">Rhinolophus ferrumequinum</name>
    <name type="common">Greater horseshoe bat</name>
    <dbReference type="NCBI Taxonomy" id="59479"/>
    <lineage>
        <taxon>Eukaryota</taxon>
        <taxon>Metazoa</taxon>
        <taxon>Chordata</taxon>
        <taxon>Craniata</taxon>
        <taxon>Vertebrata</taxon>
        <taxon>Euteleostomi</taxon>
        <taxon>Mammalia</taxon>
        <taxon>Eutheria</taxon>
        <taxon>Laurasiatheria</taxon>
        <taxon>Chiroptera</taxon>
        <taxon>Yinpterochiroptera</taxon>
        <taxon>Rhinolophoidea</taxon>
        <taxon>Rhinolophidae</taxon>
        <taxon>Rhinolophinae</taxon>
        <taxon>Rhinolophus</taxon>
    </lineage>
</organism>
<evidence type="ECO:0000256" key="3">
    <source>
        <dbReference type="ARBA" id="ARBA00023015"/>
    </source>
</evidence>
<dbReference type="InterPro" id="IPR011598">
    <property type="entry name" value="bHLH_dom"/>
</dbReference>
<keyword evidence="6" id="KW-0539">Nucleus</keyword>
<accession>A0A7J7RQH9</accession>
<comment type="caution">
    <text evidence="9">The sequence shown here is derived from an EMBL/GenBank/DDBJ whole genome shotgun (WGS) entry which is preliminary data.</text>
</comment>
<proteinExistence type="predicted"/>
<dbReference type="PROSITE" id="PS50888">
    <property type="entry name" value="BHLH"/>
    <property type="match status" value="1"/>
</dbReference>
<dbReference type="PANTHER" id="PTHR15741">
    <property type="entry name" value="BASIC HELIX-LOOP-HELIX ZIP TRANSCRIPTION FACTOR"/>
    <property type="match status" value="1"/>
</dbReference>
<keyword evidence="5" id="KW-0804">Transcription</keyword>
<comment type="subcellular location">
    <subcellularLocation>
        <location evidence="1">Nucleus</location>
    </subcellularLocation>
</comment>
<evidence type="ECO:0000256" key="5">
    <source>
        <dbReference type="ARBA" id="ARBA00023163"/>
    </source>
</evidence>
<dbReference type="GO" id="GO:0046983">
    <property type="term" value="F:protein dimerization activity"/>
    <property type="evidence" value="ECO:0007669"/>
    <property type="project" value="InterPro"/>
</dbReference>
<dbReference type="EMBL" id="JACAGC010000025">
    <property type="protein sequence ID" value="KAF6278154.1"/>
    <property type="molecule type" value="Genomic_DNA"/>
</dbReference>
<evidence type="ECO:0000259" key="8">
    <source>
        <dbReference type="PROSITE" id="PS50888"/>
    </source>
</evidence>
<feature type="coiled-coil region" evidence="7">
    <location>
        <begin position="38"/>
        <end position="79"/>
    </location>
</feature>
<keyword evidence="3" id="KW-0805">Transcription regulation</keyword>
<dbReference type="FunFam" id="4.10.280.10:FF:000028">
    <property type="entry name" value="MLX interacting protein like"/>
    <property type="match status" value="1"/>
</dbReference>
<dbReference type="AlphaFoldDB" id="A0A7J7RQH9"/>
<dbReference type="GO" id="GO:0005634">
    <property type="term" value="C:nucleus"/>
    <property type="evidence" value="ECO:0007669"/>
    <property type="project" value="UniProtKB-SubCell"/>
</dbReference>
<keyword evidence="2" id="KW-0597">Phosphoprotein</keyword>
<dbReference type="Proteomes" id="UP000585614">
    <property type="component" value="Unassembled WGS sequence"/>
</dbReference>
<dbReference type="PANTHER" id="PTHR15741:SF23">
    <property type="entry name" value="MLX-INTERACTING PROTEIN"/>
    <property type="match status" value="1"/>
</dbReference>
<keyword evidence="4" id="KW-0238">DNA-binding</keyword>
<dbReference type="GO" id="GO:0000981">
    <property type="term" value="F:DNA-binding transcription factor activity, RNA polymerase II-specific"/>
    <property type="evidence" value="ECO:0007669"/>
    <property type="project" value="TreeGrafter"/>
</dbReference>
<dbReference type="InterPro" id="IPR052207">
    <property type="entry name" value="Max-like/E-box_TFs"/>
</dbReference>
<dbReference type="GO" id="GO:0000978">
    <property type="term" value="F:RNA polymerase II cis-regulatory region sequence-specific DNA binding"/>
    <property type="evidence" value="ECO:0007669"/>
    <property type="project" value="TreeGrafter"/>
</dbReference>
<dbReference type="Pfam" id="PF00010">
    <property type="entry name" value="HLH"/>
    <property type="match status" value="1"/>
</dbReference>
<reference evidence="9 10" key="1">
    <citation type="journal article" date="2020" name="Nature">
        <title>Six reference-quality genomes reveal evolution of bat adaptations.</title>
        <authorList>
            <person name="Jebb D."/>
            <person name="Huang Z."/>
            <person name="Pippel M."/>
            <person name="Hughes G.M."/>
            <person name="Lavrichenko K."/>
            <person name="Devanna P."/>
            <person name="Winkler S."/>
            <person name="Jermiin L.S."/>
            <person name="Skirmuntt E.C."/>
            <person name="Katzourakis A."/>
            <person name="Burkitt-Gray L."/>
            <person name="Ray D.A."/>
            <person name="Sullivan K.A.M."/>
            <person name="Roscito J.G."/>
            <person name="Kirilenko B.M."/>
            <person name="Davalos L.M."/>
            <person name="Corthals A.P."/>
            <person name="Power M.L."/>
            <person name="Jones G."/>
            <person name="Ransome R.D."/>
            <person name="Dechmann D.K.N."/>
            <person name="Locatelli A.G."/>
            <person name="Puechmaille S.J."/>
            <person name="Fedrigo O."/>
            <person name="Jarvis E.D."/>
            <person name="Hiller M."/>
            <person name="Vernes S.C."/>
            <person name="Myers E.W."/>
            <person name="Teeling E.C."/>
        </authorList>
    </citation>
    <scope>NUCLEOTIDE SEQUENCE [LARGE SCALE GENOMIC DNA]</scope>
    <source>
        <strain evidence="9">MRhiFer1</strain>
        <tissue evidence="9">Lung</tissue>
    </source>
</reference>
<evidence type="ECO:0000256" key="1">
    <source>
        <dbReference type="ARBA" id="ARBA00004123"/>
    </source>
</evidence>